<gene>
    <name evidence="1" type="ORF">CR201_G0008541</name>
</gene>
<dbReference type="AlphaFoldDB" id="A0A2J8WPR3"/>
<proteinExistence type="predicted"/>
<reference evidence="1" key="1">
    <citation type="submission" date="2017-12" db="EMBL/GenBank/DDBJ databases">
        <title>High-resolution comparative analysis of great ape genomes.</title>
        <authorList>
            <person name="Pollen A."/>
            <person name="Hastie A."/>
            <person name="Hormozdiari F."/>
            <person name="Dougherty M."/>
            <person name="Liu R."/>
            <person name="Chaisson M."/>
            <person name="Hoppe E."/>
            <person name="Hill C."/>
            <person name="Pang A."/>
            <person name="Hillier L."/>
            <person name="Baker C."/>
            <person name="Armstrong J."/>
            <person name="Shendure J."/>
            <person name="Paten B."/>
            <person name="Wilson R."/>
            <person name="Chao H."/>
            <person name="Schneider V."/>
            <person name="Ventura M."/>
            <person name="Kronenberg Z."/>
            <person name="Murali S."/>
            <person name="Gordon D."/>
            <person name="Cantsilieris S."/>
            <person name="Munson K."/>
            <person name="Nelson B."/>
            <person name="Raja A."/>
            <person name="Underwood J."/>
            <person name="Diekhans M."/>
            <person name="Fiddes I."/>
            <person name="Haussler D."/>
            <person name="Eichler E."/>
        </authorList>
    </citation>
    <scope>NUCLEOTIDE SEQUENCE [LARGE SCALE GENOMIC DNA]</scope>
    <source>
        <strain evidence="1">Susie</strain>
    </source>
</reference>
<evidence type="ECO:0000313" key="1">
    <source>
        <dbReference type="EMBL" id="PNJ71762.1"/>
    </source>
</evidence>
<accession>A0A2J8WPR3</accession>
<protein>
    <submittedName>
        <fullName evidence="1">WDR78 isoform 11</fullName>
    </submittedName>
</protein>
<comment type="caution">
    <text evidence="1">The sequence shown here is derived from an EMBL/GenBank/DDBJ whole genome shotgun (WGS) entry which is preliminary data.</text>
</comment>
<organism evidence="1">
    <name type="scientific">Pongo abelii</name>
    <name type="common">Sumatran orangutan</name>
    <name type="synonym">Pongo pygmaeus abelii</name>
    <dbReference type="NCBI Taxonomy" id="9601"/>
    <lineage>
        <taxon>Eukaryota</taxon>
        <taxon>Metazoa</taxon>
        <taxon>Chordata</taxon>
        <taxon>Craniata</taxon>
        <taxon>Vertebrata</taxon>
        <taxon>Euteleostomi</taxon>
        <taxon>Mammalia</taxon>
        <taxon>Eutheria</taxon>
        <taxon>Euarchontoglires</taxon>
        <taxon>Primates</taxon>
        <taxon>Haplorrhini</taxon>
        <taxon>Catarrhini</taxon>
        <taxon>Hominidae</taxon>
        <taxon>Pongo</taxon>
    </lineage>
</organism>
<name>A0A2J8WPR3_PONAB</name>
<dbReference type="EMBL" id="NDHI03003382">
    <property type="protein sequence ID" value="PNJ71762.1"/>
    <property type="molecule type" value="Genomic_DNA"/>
</dbReference>
<sequence length="49" mass="5410">MKPTSVKGYTGANQSRMAVSKTVLIPPELKTVEKTNPSIKTTQVIFLEF</sequence>